<dbReference type="EMBL" id="JAKWBI020000345">
    <property type="protein sequence ID" value="KAJ2896221.1"/>
    <property type="molecule type" value="Genomic_DNA"/>
</dbReference>
<sequence>MLSFMYNFHYDGSPSRSAEPNLRPGTSINNIAPLTLTTARPPPLLFEAKVCSLAEMYSIPALKSHSLSRFSTLLDLHWHSSQLSPAILEVYESTPEHGTGLRSLLASKCMSNFSTLSKRDDCK</sequence>
<dbReference type="PANTHER" id="PTHR47843:SF5">
    <property type="entry name" value="BTB_POZ DOMAIN PROTEIN"/>
    <property type="match status" value="1"/>
</dbReference>
<gene>
    <name evidence="1" type="ORF">MKZ38_005750</name>
</gene>
<keyword evidence="2" id="KW-1185">Reference proteome</keyword>
<name>A0AAD5WP33_9PEZI</name>
<reference evidence="1" key="1">
    <citation type="submission" date="2022-07" db="EMBL/GenBank/DDBJ databases">
        <title>Draft genome sequence of Zalerion maritima ATCC 34329, a (micro)plastics degrading marine fungus.</title>
        <authorList>
            <person name="Paco A."/>
            <person name="Goncalves M.F.M."/>
            <person name="Rocha-Santos T.A.P."/>
            <person name="Alves A."/>
        </authorList>
    </citation>
    <scope>NUCLEOTIDE SEQUENCE</scope>
    <source>
        <strain evidence="1">ATCC 34329</strain>
    </source>
</reference>
<evidence type="ECO:0000313" key="1">
    <source>
        <dbReference type="EMBL" id="KAJ2896221.1"/>
    </source>
</evidence>
<proteinExistence type="predicted"/>
<dbReference type="AlphaFoldDB" id="A0AAD5WP33"/>
<organism evidence="1 2">
    <name type="scientific">Zalerion maritima</name>
    <dbReference type="NCBI Taxonomy" id="339359"/>
    <lineage>
        <taxon>Eukaryota</taxon>
        <taxon>Fungi</taxon>
        <taxon>Dikarya</taxon>
        <taxon>Ascomycota</taxon>
        <taxon>Pezizomycotina</taxon>
        <taxon>Sordariomycetes</taxon>
        <taxon>Lulworthiomycetidae</taxon>
        <taxon>Lulworthiales</taxon>
        <taxon>Lulworthiaceae</taxon>
        <taxon>Zalerion</taxon>
    </lineage>
</organism>
<dbReference type="PANTHER" id="PTHR47843">
    <property type="entry name" value="BTB DOMAIN-CONTAINING PROTEIN-RELATED"/>
    <property type="match status" value="1"/>
</dbReference>
<dbReference type="Proteomes" id="UP001201980">
    <property type="component" value="Unassembled WGS sequence"/>
</dbReference>
<accession>A0AAD5WP33</accession>
<protein>
    <submittedName>
        <fullName evidence="1">BTB/POZ domain-containing protein</fullName>
    </submittedName>
</protein>
<comment type="caution">
    <text evidence="1">The sequence shown here is derived from an EMBL/GenBank/DDBJ whole genome shotgun (WGS) entry which is preliminary data.</text>
</comment>
<evidence type="ECO:0000313" key="2">
    <source>
        <dbReference type="Proteomes" id="UP001201980"/>
    </source>
</evidence>